<keyword evidence="1" id="KW-0812">Transmembrane</keyword>
<feature type="transmembrane region" description="Helical" evidence="1">
    <location>
        <begin position="60"/>
        <end position="83"/>
    </location>
</feature>
<dbReference type="Proteomes" id="UP000317977">
    <property type="component" value="Unassembled WGS sequence"/>
</dbReference>
<sequence>MENTYTPSRISGAFLILAFYSFAGILASIVYSGYVAIVIGIVVIALALGTKYPDAKRDRTIVFSLAATSVLLGVGAITLGAVARTLTQIIQAG</sequence>
<organism evidence="2 3">
    <name type="scientific">Rubripirellula reticaptiva</name>
    <dbReference type="NCBI Taxonomy" id="2528013"/>
    <lineage>
        <taxon>Bacteria</taxon>
        <taxon>Pseudomonadati</taxon>
        <taxon>Planctomycetota</taxon>
        <taxon>Planctomycetia</taxon>
        <taxon>Pirellulales</taxon>
        <taxon>Pirellulaceae</taxon>
        <taxon>Rubripirellula</taxon>
    </lineage>
</organism>
<feature type="transmembrane region" description="Helical" evidence="1">
    <location>
        <begin position="15"/>
        <end position="48"/>
    </location>
</feature>
<gene>
    <name evidence="2" type="ORF">Poly59_30390</name>
</gene>
<dbReference type="EMBL" id="SJPX01000003">
    <property type="protein sequence ID" value="TWU51447.1"/>
    <property type="molecule type" value="Genomic_DNA"/>
</dbReference>
<evidence type="ECO:0000256" key="1">
    <source>
        <dbReference type="SAM" id="Phobius"/>
    </source>
</evidence>
<evidence type="ECO:0000313" key="2">
    <source>
        <dbReference type="EMBL" id="TWU51447.1"/>
    </source>
</evidence>
<protein>
    <submittedName>
        <fullName evidence="2">Uncharacterized protein</fullName>
    </submittedName>
</protein>
<comment type="caution">
    <text evidence="2">The sequence shown here is derived from an EMBL/GenBank/DDBJ whole genome shotgun (WGS) entry which is preliminary data.</text>
</comment>
<keyword evidence="1" id="KW-1133">Transmembrane helix</keyword>
<dbReference type="AlphaFoldDB" id="A0A5C6ETN5"/>
<evidence type="ECO:0000313" key="3">
    <source>
        <dbReference type="Proteomes" id="UP000317977"/>
    </source>
</evidence>
<reference evidence="2 3" key="1">
    <citation type="submission" date="2019-02" db="EMBL/GenBank/DDBJ databases">
        <title>Deep-cultivation of Planctomycetes and their phenomic and genomic characterization uncovers novel biology.</title>
        <authorList>
            <person name="Wiegand S."/>
            <person name="Jogler M."/>
            <person name="Boedeker C."/>
            <person name="Pinto D."/>
            <person name="Vollmers J."/>
            <person name="Rivas-Marin E."/>
            <person name="Kohn T."/>
            <person name="Peeters S.H."/>
            <person name="Heuer A."/>
            <person name="Rast P."/>
            <person name="Oberbeckmann S."/>
            <person name="Bunk B."/>
            <person name="Jeske O."/>
            <person name="Meyerdierks A."/>
            <person name="Storesund J.E."/>
            <person name="Kallscheuer N."/>
            <person name="Luecker S."/>
            <person name="Lage O.M."/>
            <person name="Pohl T."/>
            <person name="Merkel B.J."/>
            <person name="Hornburger P."/>
            <person name="Mueller R.-W."/>
            <person name="Bruemmer F."/>
            <person name="Labrenz M."/>
            <person name="Spormann A.M."/>
            <person name="Op Den Camp H."/>
            <person name="Overmann J."/>
            <person name="Amann R."/>
            <person name="Jetten M.S.M."/>
            <person name="Mascher T."/>
            <person name="Medema M.H."/>
            <person name="Devos D.P."/>
            <person name="Kaster A.-K."/>
            <person name="Ovreas L."/>
            <person name="Rohde M."/>
            <person name="Galperin M.Y."/>
            <person name="Jogler C."/>
        </authorList>
    </citation>
    <scope>NUCLEOTIDE SEQUENCE [LARGE SCALE GENOMIC DNA]</scope>
    <source>
        <strain evidence="2 3">Poly59</strain>
    </source>
</reference>
<keyword evidence="3" id="KW-1185">Reference proteome</keyword>
<name>A0A5C6ETN5_9BACT</name>
<accession>A0A5C6ETN5</accession>
<keyword evidence="1" id="KW-0472">Membrane</keyword>
<proteinExistence type="predicted"/>